<protein>
    <recommendedName>
        <fullName evidence="12">RNA helicase</fullName>
    </recommendedName>
</protein>
<evidence type="ECO:0000256" key="1">
    <source>
        <dbReference type="ARBA" id="ARBA00022741"/>
    </source>
</evidence>
<dbReference type="SMART" id="SM00490">
    <property type="entry name" value="HELICc"/>
    <property type="match status" value="1"/>
</dbReference>
<dbReference type="PROSITE" id="PS51194">
    <property type="entry name" value="HELICASE_CTER"/>
    <property type="match status" value="1"/>
</dbReference>
<dbReference type="InterPro" id="IPR044742">
    <property type="entry name" value="DEAD/DEAH_RhlB"/>
</dbReference>
<feature type="region of interest" description="Disordered" evidence="6">
    <location>
        <begin position="70"/>
        <end position="107"/>
    </location>
</feature>
<feature type="domain" description="Helicase C-terminal" evidence="8">
    <location>
        <begin position="527"/>
        <end position="678"/>
    </location>
</feature>
<dbReference type="Proteomes" id="UP000796880">
    <property type="component" value="Unassembled WGS sequence"/>
</dbReference>
<comment type="caution">
    <text evidence="10">The sequence shown here is derived from an EMBL/GenBank/DDBJ whole genome shotgun (WGS) entry which is preliminary data.</text>
</comment>
<proteinExistence type="predicted"/>
<evidence type="ECO:0008006" key="12">
    <source>
        <dbReference type="Google" id="ProtNLM"/>
    </source>
</evidence>
<evidence type="ECO:0000259" key="8">
    <source>
        <dbReference type="PROSITE" id="PS51194"/>
    </source>
</evidence>
<accession>A0A8K0HQE0</accession>
<dbReference type="Pfam" id="PF00270">
    <property type="entry name" value="DEAD"/>
    <property type="match status" value="1"/>
</dbReference>
<dbReference type="GO" id="GO:0016787">
    <property type="term" value="F:hydrolase activity"/>
    <property type="evidence" value="ECO:0007669"/>
    <property type="project" value="UniProtKB-KW"/>
</dbReference>
<dbReference type="InterPro" id="IPR001650">
    <property type="entry name" value="Helicase_C-like"/>
</dbReference>
<keyword evidence="4" id="KW-0067">ATP-binding</keyword>
<evidence type="ECO:0000259" key="7">
    <source>
        <dbReference type="PROSITE" id="PS51192"/>
    </source>
</evidence>
<feature type="compositionally biased region" description="Polar residues" evidence="6">
    <location>
        <begin position="190"/>
        <end position="202"/>
    </location>
</feature>
<evidence type="ECO:0000256" key="6">
    <source>
        <dbReference type="SAM" id="MobiDB-lite"/>
    </source>
</evidence>
<name>A0A8K0HQE0_9ROSA</name>
<dbReference type="AlphaFoldDB" id="A0A8K0HQE0"/>
<dbReference type="CDD" id="cd18787">
    <property type="entry name" value="SF2_C_DEAD"/>
    <property type="match status" value="1"/>
</dbReference>
<keyword evidence="11" id="KW-1185">Reference proteome</keyword>
<keyword evidence="2" id="KW-0378">Hydrolase</keyword>
<evidence type="ECO:0000256" key="2">
    <source>
        <dbReference type="ARBA" id="ARBA00022801"/>
    </source>
</evidence>
<dbReference type="PANTHER" id="PTHR47960">
    <property type="entry name" value="DEAD-BOX ATP-DEPENDENT RNA HELICASE 50"/>
    <property type="match status" value="1"/>
</dbReference>
<evidence type="ECO:0000256" key="5">
    <source>
        <dbReference type="PROSITE-ProRule" id="PRU00552"/>
    </source>
</evidence>
<keyword evidence="3" id="KW-0347">Helicase</keyword>
<dbReference type="InterPro" id="IPR011545">
    <property type="entry name" value="DEAD/DEAH_box_helicase_dom"/>
</dbReference>
<keyword evidence="1" id="KW-0547">Nucleotide-binding</keyword>
<evidence type="ECO:0000259" key="9">
    <source>
        <dbReference type="PROSITE" id="PS51195"/>
    </source>
</evidence>
<evidence type="ECO:0000256" key="3">
    <source>
        <dbReference type="ARBA" id="ARBA00022806"/>
    </source>
</evidence>
<dbReference type="InterPro" id="IPR014001">
    <property type="entry name" value="Helicase_ATP-bd"/>
</dbReference>
<dbReference type="Gene3D" id="3.40.50.300">
    <property type="entry name" value="P-loop containing nucleotide triphosphate hydrolases"/>
    <property type="match status" value="2"/>
</dbReference>
<dbReference type="PROSITE" id="PS51195">
    <property type="entry name" value="Q_MOTIF"/>
    <property type="match status" value="1"/>
</dbReference>
<dbReference type="GO" id="GO:0003724">
    <property type="term" value="F:RNA helicase activity"/>
    <property type="evidence" value="ECO:0007669"/>
    <property type="project" value="InterPro"/>
</dbReference>
<dbReference type="SUPFAM" id="SSF52540">
    <property type="entry name" value="P-loop containing nucleoside triphosphate hydrolases"/>
    <property type="match status" value="1"/>
</dbReference>
<dbReference type="GO" id="GO:0003676">
    <property type="term" value="F:nucleic acid binding"/>
    <property type="evidence" value="ECO:0007669"/>
    <property type="project" value="InterPro"/>
</dbReference>
<dbReference type="OrthoDB" id="10256233at2759"/>
<dbReference type="GO" id="GO:0005524">
    <property type="term" value="F:ATP binding"/>
    <property type="evidence" value="ECO:0007669"/>
    <property type="project" value="UniProtKB-KW"/>
</dbReference>
<dbReference type="InterPro" id="IPR014014">
    <property type="entry name" value="RNA_helicase_DEAD_Q_motif"/>
</dbReference>
<evidence type="ECO:0000313" key="11">
    <source>
        <dbReference type="Proteomes" id="UP000796880"/>
    </source>
</evidence>
<organism evidence="10 11">
    <name type="scientific">Rhamnella rubrinervis</name>
    <dbReference type="NCBI Taxonomy" id="2594499"/>
    <lineage>
        <taxon>Eukaryota</taxon>
        <taxon>Viridiplantae</taxon>
        <taxon>Streptophyta</taxon>
        <taxon>Embryophyta</taxon>
        <taxon>Tracheophyta</taxon>
        <taxon>Spermatophyta</taxon>
        <taxon>Magnoliopsida</taxon>
        <taxon>eudicotyledons</taxon>
        <taxon>Gunneridae</taxon>
        <taxon>Pentapetalae</taxon>
        <taxon>rosids</taxon>
        <taxon>fabids</taxon>
        <taxon>Rosales</taxon>
        <taxon>Rhamnaceae</taxon>
        <taxon>rhamnoid group</taxon>
        <taxon>Rhamneae</taxon>
        <taxon>Rhamnella</taxon>
    </lineage>
</organism>
<reference evidence="10" key="1">
    <citation type="submission" date="2020-03" db="EMBL/GenBank/DDBJ databases">
        <title>A high-quality chromosome-level genome assembly of a woody plant with both climbing and erect habits, Rhamnella rubrinervis.</title>
        <authorList>
            <person name="Lu Z."/>
            <person name="Yang Y."/>
            <person name="Zhu X."/>
            <person name="Sun Y."/>
        </authorList>
    </citation>
    <scope>NUCLEOTIDE SEQUENCE</scope>
    <source>
        <strain evidence="10">BYM</strain>
        <tissue evidence="10">Leaf</tissue>
    </source>
</reference>
<dbReference type="SMART" id="SM00487">
    <property type="entry name" value="DEXDc"/>
    <property type="match status" value="1"/>
</dbReference>
<dbReference type="CDD" id="cd00268">
    <property type="entry name" value="DEADc"/>
    <property type="match status" value="1"/>
</dbReference>
<dbReference type="InterPro" id="IPR027417">
    <property type="entry name" value="P-loop_NTPase"/>
</dbReference>
<dbReference type="EMBL" id="VOIH02000001">
    <property type="protein sequence ID" value="KAF3456474.1"/>
    <property type="molecule type" value="Genomic_DNA"/>
</dbReference>
<sequence length="678" mass="75954">MLVKAPTPVVNLMSKCLELNQSNKKQYHCPSFLPTRCQGRYLGITKTITATGSGDNLEKLSVLGAIDDDSRNSSAVPKQIHKQSEFHKNSSAYEDGHEEGDPPTGRHVKFRGSFGRLKIQRVKASQRRQEMDKIDHKLDVEDKPLFDKSVSSHSKLEVMGEKKNVNVPRHRGRVSSASQLQEYTDTLQVKRTSEDVTSSGMTMKNGFEPHSDYQIKPNKPQRLIKKTNPVASVRMSSTASLRGWRNGRSMYKFNSELPDLTCQRKLSTNTDFFSLKSFKDLGCSENMIEYLSRQLFHHPSHIQAMTFEPVIKGKTCILADQSGSGKTLAYLAPVIQRLRQEEVQGLSMSSSQSPRVLILVPTAELASQVLGNCRSISKFGVPFRSMAVTGGFRQRTQLENLQQDVDVLIATPGRFMFLMKEGFLHLKNLRCAVLDEVDVLFNDEDVESALQSLINSSPVSTQYLFVTATLPVDIYNKLVEVFPDCEVIMGPGVHRTSPGLEEVLVDCSGDGDIEKTPETAFLNKKSALLQLMKGSSVPKTIVFCNKIETCRRVENVLKRFDKRGTFVQVLPFHAAVAQELRLANMNEFATPREDKVCQFLVCTDRASRGIDFSGVDHVVLFDFPRDPSEYVRRVGRTARGVGGKGKAFIFVVGKQVFLARKIMERNQKGHPLHDVPSF</sequence>
<feature type="short sequence motif" description="Q motif" evidence="5">
    <location>
        <begin position="276"/>
        <end position="304"/>
    </location>
</feature>
<evidence type="ECO:0000313" key="10">
    <source>
        <dbReference type="EMBL" id="KAF3456474.1"/>
    </source>
</evidence>
<feature type="domain" description="DEAD-box RNA helicase Q" evidence="9">
    <location>
        <begin position="276"/>
        <end position="304"/>
    </location>
</feature>
<feature type="region of interest" description="Disordered" evidence="6">
    <location>
        <begin position="190"/>
        <end position="215"/>
    </location>
</feature>
<gene>
    <name evidence="10" type="ORF">FNV43_RR01124</name>
</gene>
<dbReference type="PROSITE" id="PS51192">
    <property type="entry name" value="HELICASE_ATP_BIND_1"/>
    <property type="match status" value="1"/>
</dbReference>
<feature type="domain" description="Helicase ATP-binding" evidence="7">
    <location>
        <begin position="307"/>
        <end position="488"/>
    </location>
</feature>
<dbReference type="Pfam" id="PF00271">
    <property type="entry name" value="Helicase_C"/>
    <property type="match status" value="1"/>
</dbReference>
<evidence type="ECO:0000256" key="4">
    <source>
        <dbReference type="ARBA" id="ARBA00022840"/>
    </source>
</evidence>